<accession>A0A8S0U6K2</accession>
<gene>
    <name evidence="1" type="ORF">OLEA9_D000589</name>
</gene>
<feature type="non-terminal residue" evidence="1">
    <location>
        <position position="1"/>
    </location>
</feature>
<evidence type="ECO:0000313" key="2">
    <source>
        <dbReference type="Proteomes" id="UP000594638"/>
    </source>
</evidence>
<reference evidence="1 2" key="1">
    <citation type="submission" date="2019-12" db="EMBL/GenBank/DDBJ databases">
        <authorList>
            <person name="Alioto T."/>
            <person name="Alioto T."/>
            <person name="Gomez Garrido J."/>
        </authorList>
    </citation>
    <scope>NUCLEOTIDE SEQUENCE [LARGE SCALE GENOMIC DNA]</scope>
</reference>
<keyword evidence="2" id="KW-1185">Reference proteome</keyword>
<proteinExistence type="predicted"/>
<dbReference type="Gramene" id="OE9D000589T1">
    <property type="protein sequence ID" value="OE9D000589C1"/>
    <property type="gene ID" value="OE9D000589"/>
</dbReference>
<dbReference type="AlphaFoldDB" id="A0A8S0U6K2"/>
<dbReference type="Gene3D" id="1.10.240.10">
    <property type="entry name" value="Tyrosyl-Transfer RNA Synthetase"/>
    <property type="match status" value="1"/>
</dbReference>
<organism evidence="1 2">
    <name type="scientific">Olea europaea subsp. europaea</name>
    <dbReference type="NCBI Taxonomy" id="158383"/>
    <lineage>
        <taxon>Eukaryota</taxon>
        <taxon>Viridiplantae</taxon>
        <taxon>Streptophyta</taxon>
        <taxon>Embryophyta</taxon>
        <taxon>Tracheophyta</taxon>
        <taxon>Spermatophyta</taxon>
        <taxon>Magnoliopsida</taxon>
        <taxon>eudicotyledons</taxon>
        <taxon>Gunneridae</taxon>
        <taxon>Pentapetalae</taxon>
        <taxon>asterids</taxon>
        <taxon>lamiids</taxon>
        <taxon>Lamiales</taxon>
        <taxon>Oleaceae</taxon>
        <taxon>Oleeae</taxon>
        <taxon>Olea</taxon>
    </lineage>
</organism>
<keyword evidence="1" id="KW-0436">Ligase</keyword>
<dbReference type="EMBL" id="CACTIH010007399">
    <property type="protein sequence ID" value="CAA3012385.1"/>
    <property type="molecule type" value="Genomic_DNA"/>
</dbReference>
<sequence>MNFGVFPPAPLVFHKPVKCSLGTLVFQGEAGKMSASDPNFALYVTDSGNDIKNKVVLFSLNQVFLKCRKCLSYTTHSNCI</sequence>
<protein>
    <submittedName>
        <fullName evidence="1">Tryptophan--tRNA ligase, cytoplasmic</fullName>
    </submittedName>
</protein>
<evidence type="ECO:0000313" key="1">
    <source>
        <dbReference type="EMBL" id="CAA3012385.1"/>
    </source>
</evidence>
<dbReference type="GO" id="GO:0016874">
    <property type="term" value="F:ligase activity"/>
    <property type="evidence" value="ECO:0007669"/>
    <property type="project" value="UniProtKB-KW"/>
</dbReference>
<comment type="caution">
    <text evidence="1">The sequence shown here is derived from an EMBL/GenBank/DDBJ whole genome shotgun (WGS) entry which is preliminary data.</text>
</comment>
<dbReference type="OrthoDB" id="10261385at2759"/>
<dbReference type="Proteomes" id="UP000594638">
    <property type="component" value="Unassembled WGS sequence"/>
</dbReference>
<name>A0A8S0U6K2_OLEEU</name>